<evidence type="ECO:0000313" key="3">
    <source>
        <dbReference type="Proteomes" id="UP000800039"/>
    </source>
</evidence>
<dbReference type="GeneID" id="63851482"/>
<accession>A0A9P4G871</accession>
<gene>
    <name evidence="2" type="ORF">K460DRAFT_370805</name>
</gene>
<protein>
    <submittedName>
        <fullName evidence="2">Uncharacterized protein</fullName>
    </submittedName>
</protein>
<dbReference type="OrthoDB" id="3763505at2759"/>
<proteinExistence type="predicted"/>
<evidence type="ECO:0000313" key="2">
    <source>
        <dbReference type="EMBL" id="KAF1840826.1"/>
    </source>
</evidence>
<dbReference type="EMBL" id="ML976619">
    <property type="protein sequence ID" value="KAF1840826.1"/>
    <property type="molecule type" value="Genomic_DNA"/>
</dbReference>
<feature type="region of interest" description="Disordered" evidence="1">
    <location>
        <begin position="1"/>
        <end position="35"/>
    </location>
</feature>
<name>A0A9P4G871_9PLEO</name>
<organism evidence="2 3">
    <name type="scientific">Cucurbitaria berberidis CBS 394.84</name>
    <dbReference type="NCBI Taxonomy" id="1168544"/>
    <lineage>
        <taxon>Eukaryota</taxon>
        <taxon>Fungi</taxon>
        <taxon>Dikarya</taxon>
        <taxon>Ascomycota</taxon>
        <taxon>Pezizomycotina</taxon>
        <taxon>Dothideomycetes</taxon>
        <taxon>Pleosporomycetidae</taxon>
        <taxon>Pleosporales</taxon>
        <taxon>Pleosporineae</taxon>
        <taxon>Cucurbitariaceae</taxon>
        <taxon>Cucurbitaria</taxon>
    </lineage>
</organism>
<comment type="caution">
    <text evidence="2">The sequence shown here is derived from an EMBL/GenBank/DDBJ whole genome shotgun (WGS) entry which is preliminary data.</text>
</comment>
<dbReference type="AlphaFoldDB" id="A0A9P4G871"/>
<feature type="compositionally biased region" description="Polar residues" evidence="1">
    <location>
        <begin position="11"/>
        <end position="30"/>
    </location>
</feature>
<reference evidence="2" key="1">
    <citation type="submission" date="2020-01" db="EMBL/GenBank/DDBJ databases">
        <authorList>
            <consortium name="DOE Joint Genome Institute"/>
            <person name="Haridas S."/>
            <person name="Albert R."/>
            <person name="Binder M."/>
            <person name="Bloem J."/>
            <person name="Labutti K."/>
            <person name="Salamov A."/>
            <person name="Andreopoulos B."/>
            <person name="Baker S.E."/>
            <person name="Barry K."/>
            <person name="Bills G."/>
            <person name="Bluhm B.H."/>
            <person name="Cannon C."/>
            <person name="Castanera R."/>
            <person name="Culley D.E."/>
            <person name="Daum C."/>
            <person name="Ezra D."/>
            <person name="Gonzalez J.B."/>
            <person name="Henrissat B."/>
            <person name="Kuo A."/>
            <person name="Liang C."/>
            <person name="Lipzen A."/>
            <person name="Lutzoni F."/>
            <person name="Magnuson J."/>
            <person name="Mondo S."/>
            <person name="Nolan M."/>
            <person name="Ohm R."/>
            <person name="Pangilinan J."/>
            <person name="Park H.-J."/>
            <person name="Ramirez L."/>
            <person name="Alfaro M."/>
            <person name="Sun H."/>
            <person name="Tritt A."/>
            <person name="Yoshinaga Y."/>
            <person name="Zwiers L.-H."/>
            <person name="Turgeon B.G."/>
            <person name="Goodwin S.B."/>
            <person name="Spatafora J.W."/>
            <person name="Crous P.W."/>
            <person name="Grigoriev I.V."/>
        </authorList>
    </citation>
    <scope>NUCLEOTIDE SEQUENCE</scope>
    <source>
        <strain evidence="2">CBS 394.84</strain>
    </source>
</reference>
<sequence>MQKRIAKQKESMQTYNSGDSPVVTHLTTNPPVEGLTCGEQTGSGVFLRLWSYVPVSSK</sequence>
<dbReference type="Proteomes" id="UP000800039">
    <property type="component" value="Unassembled WGS sequence"/>
</dbReference>
<evidence type="ECO:0000256" key="1">
    <source>
        <dbReference type="SAM" id="MobiDB-lite"/>
    </source>
</evidence>
<dbReference type="RefSeq" id="XP_040783389.1">
    <property type="nucleotide sequence ID" value="XM_040934231.1"/>
</dbReference>
<keyword evidence="3" id="KW-1185">Reference proteome</keyword>